<organism evidence="2 3">
    <name type="scientific">Coptotermes formosanus</name>
    <name type="common">Formosan subterranean termite</name>
    <dbReference type="NCBI Taxonomy" id="36987"/>
    <lineage>
        <taxon>Eukaryota</taxon>
        <taxon>Metazoa</taxon>
        <taxon>Ecdysozoa</taxon>
        <taxon>Arthropoda</taxon>
        <taxon>Hexapoda</taxon>
        <taxon>Insecta</taxon>
        <taxon>Pterygota</taxon>
        <taxon>Neoptera</taxon>
        <taxon>Polyneoptera</taxon>
        <taxon>Dictyoptera</taxon>
        <taxon>Blattodea</taxon>
        <taxon>Blattoidea</taxon>
        <taxon>Termitoidae</taxon>
        <taxon>Rhinotermitidae</taxon>
        <taxon>Coptotermes</taxon>
    </lineage>
</organism>
<dbReference type="Gene3D" id="2.30.30.100">
    <property type="match status" value="1"/>
</dbReference>
<dbReference type="PANTHER" id="PTHR21196:SF1">
    <property type="entry name" value="U7 SNRNA-ASSOCIATED SM-LIKE PROTEIN LSM10"/>
    <property type="match status" value="1"/>
</dbReference>
<dbReference type="GO" id="GO:0006398">
    <property type="term" value="P:mRNA 3'-end processing by stem-loop binding and cleavage"/>
    <property type="evidence" value="ECO:0007669"/>
    <property type="project" value="TreeGrafter"/>
</dbReference>
<dbReference type="FunCoup" id="A0A6L2PN55">
    <property type="interactions" value="10"/>
</dbReference>
<dbReference type="Pfam" id="PF01423">
    <property type="entry name" value="LSM"/>
    <property type="match status" value="1"/>
</dbReference>
<dbReference type="AlphaFoldDB" id="A0A6L2PN55"/>
<evidence type="ECO:0000313" key="3">
    <source>
        <dbReference type="Proteomes" id="UP000502823"/>
    </source>
</evidence>
<evidence type="ECO:0000259" key="1">
    <source>
        <dbReference type="Pfam" id="PF01423"/>
    </source>
</evidence>
<dbReference type="GO" id="GO:0071254">
    <property type="term" value="C:cytoplasmic U snRNP body"/>
    <property type="evidence" value="ECO:0007669"/>
    <property type="project" value="TreeGrafter"/>
</dbReference>
<reference evidence="3" key="1">
    <citation type="submission" date="2020-01" db="EMBL/GenBank/DDBJ databases">
        <title>Draft genome sequence of the Termite Coptotermes fromosanus.</title>
        <authorList>
            <person name="Itakura S."/>
            <person name="Yosikawa Y."/>
            <person name="Umezawa K."/>
        </authorList>
    </citation>
    <scope>NUCLEOTIDE SEQUENCE [LARGE SCALE GENOMIC DNA]</scope>
</reference>
<keyword evidence="3" id="KW-1185">Reference proteome</keyword>
<dbReference type="InParanoid" id="A0A6L2PN55"/>
<dbReference type="GO" id="GO:0016604">
    <property type="term" value="C:nuclear body"/>
    <property type="evidence" value="ECO:0007669"/>
    <property type="project" value="TreeGrafter"/>
</dbReference>
<protein>
    <recommendedName>
        <fullName evidence="1">Sm domain-containing protein</fullName>
    </recommendedName>
</protein>
<dbReference type="PANTHER" id="PTHR21196">
    <property type="entry name" value="U7 SNRNA-ASSOCIATED SM-LIKE PROTEIN LSM10"/>
    <property type="match status" value="1"/>
</dbReference>
<sequence length="94" mass="10872">MALVSKQEKYFLYNGLVCLVQSLEGRYTTVDLRNESSVTGKIEQVDAFMNIVMSEAVFIDTRGAEYEFHSFFIHARNVRYVHIPDEVCSIIFIQ</sequence>
<dbReference type="SUPFAM" id="SSF50182">
    <property type="entry name" value="Sm-like ribonucleoproteins"/>
    <property type="match status" value="1"/>
</dbReference>
<name>A0A6L2PN55_COPFO</name>
<accession>A0A6L2PN55</accession>
<proteinExistence type="predicted"/>
<dbReference type="Proteomes" id="UP000502823">
    <property type="component" value="Unassembled WGS sequence"/>
</dbReference>
<dbReference type="OrthoDB" id="10256176at2759"/>
<dbReference type="InterPro" id="IPR001163">
    <property type="entry name" value="Sm_dom_euk/arc"/>
</dbReference>
<dbReference type="InterPro" id="IPR010920">
    <property type="entry name" value="LSM_dom_sf"/>
</dbReference>
<gene>
    <name evidence="2" type="ORF">Cfor_05112</name>
</gene>
<dbReference type="GO" id="GO:0071208">
    <property type="term" value="F:histone pre-mRNA DCP binding"/>
    <property type="evidence" value="ECO:0007669"/>
    <property type="project" value="TreeGrafter"/>
</dbReference>
<dbReference type="GO" id="GO:0071209">
    <property type="term" value="F:U7 snRNA binding"/>
    <property type="evidence" value="ECO:0007669"/>
    <property type="project" value="TreeGrafter"/>
</dbReference>
<dbReference type="EMBL" id="BLKM01000454">
    <property type="protein sequence ID" value="GFG33764.1"/>
    <property type="molecule type" value="Genomic_DNA"/>
</dbReference>
<dbReference type="InterPro" id="IPR052840">
    <property type="entry name" value="U7_snRNA_Sm-like"/>
</dbReference>
<feature type="domain" description="Sm" evidence="1">
    <location>
        <begin position="20"/>
        <end position="82"/>
    </location>
</feature>
<comment type="caution">
    <text evidence="2">The sequence shown here is derived from an EMBL/GenBank/DDBJ whole genome shotgun (WGS) entry which is preliminary data.</text>
</comment>
<dbReference type="CDD" id="cd01733">
    <property type="entry name" value="LSm10"/>
    <property type="match status" value="1"/>
</dbReference>
<evidence type="ECO:0000313" key="2">
    <source>
        <dbReference type="EMBL" id="GFG33764.1"/>
    </source>
</evidence>